<gene>
    <name evidence="1" type="ORF">A3J47_04315</name>
</gene>
<dbReference type="Proteomes" id="UP000176581">
    <property type="component" value="Unassembled WGS sequence"/>
</dbReference>
<protein>
    <submittedName>
        <fullName evidence="1">Uncharacterized protein</fullName>
    </submittedName>
</protein>
<proteinExistence type="predicted"/>
<evidence type="ECO:0000313" key="1">
    <source>
        <dbReference type="EMBL" id="OGN13989.1"/>
    </source>
</evidence>
<evidence type="ECO:0000313" key="2">
    <source>
        <dbReference type="Proteomes" id="UP000176581"/>
    </source>
</evidence>
<accession>A0A1F8FNU4</accession>
<comment type="caution">
    <text evidence="1">The sequence shown here is derived from an EMBL/GenBank/DDBJ whole genome shotgun (WGS) entry which is preliminary data.</text>
</comment>
<name>A0A1F8FNU4_9BACT</name>
<reference evidence="1 2" key="1">
    <citation type="journal article" date="2016" name="Nat. Commun.">
        <title>Thousands of microbial genomes shed light on interconnected biogeochemical processes in an aquifer system.</title>
        <authorList>
            <person name="Anantharaman K."/>
            <person name="Brown C.T."/>
            <person name="Hug L.A."/>
            <person name="Sharon I."/>
            <person name="Castelle C.J."/>
            <person name="Probst A.J."/>
            <person name="Thomas B.C."/>
            <person name="Singh A."/>
            <person name="Wilkins M.J."/>
            <person name="Karaoz U."/>
            <person name="Brodie E.L."/>
            <person name="Williams K.H."/>
            <person name="Hubbard S.S."/>
            <person name="Banfield J.F."/>
        </authorList>
    </citation>
    <scope>NUCLEOTIDE SEQUENCE [LARGE SCALE GENOMIC DNA]</scope>
</reference>
<organism evidence="1 2">
    <name type="scientific">Candidatus Yanofskybacteria bacterium RIFCSPHIGHO2_02_FULL_43_22</name>
    <dbReference type="NCBI Taxonomy" id="1802681"/>
    <lineage>
        <taxon>Bacteria</taxon>
        <taxon>Candidatus Yanofskyibacteriota</taxon>
    </lineage>
</organism>
<dbReference type="EMBL" id="MGJV01000029">
    <property type="protein sequence ID" value="OGN13989.1"/>
    <property type="molecule type" value="Genomic_DNA"/>
</dbReference>
<sequence>MRVAKTTTITTLGPQVRLVVFKFLVRSELVPECIPRLPVNRSGGATPTVPGKMVLLSTPNVWLAGLRTGLLNTKGDYALVGARANDERGDDRGDVRFTFCHRRHLSGIPPHENFVEKFNELVNTFVDFTKSNLWAVQGYLNPYLLENGVPTSHSVLMLNCAGRKPAINPDGTPVMVFEGGREKPLMPGHIGQGIGPKISILNKASEMKLAGKKVQLVTP</sequence>
<dbReference type="AlphaFoldDB" id="A0A1F8FNU4"/>